<dbReference type="STRING" id="329885.A0A4V5N990"/>
<name>A0A4V5N990_9PEZI</name>
<protein>
    <recommendedName>
        <fullName evidence="4">HMG box domain-containing protein</fullName>
    </recommendedName>
</protein>
<dbReference type="Proteomes" id="UP000310066">
    <property type="component" value="Unassembled WGS sequence"/>
</dbReference>
<evidence type="ECO:0008006" key="4">
    <source>
        <dbReference type="Google" id="ProtNLM"/>
    </source>
</evidence>
<dbReference type="EMBL" id="NAJP01000040">
    <property type="protein sequence ID" value="TKA39209.1"/>
    <property type="molecule type" value="Genomic_DNA"/>
</dbReference>
<accession>A0A4V5N990</accession>
<organism evidence="2 3">
    <name type="scientific">Friedmanniomyces endolithicus</name>
    <dbReference type="NCBI Taxonomy" id="329885"/>
    <lineage>
        <taxon>Eukaryota</taxon>
        <taxon>Fungi</taxon>
        <taxon>Dikarya</taxon>
        <taxon>Ascomycota</taxon>
        <taxon>Pezizomycotina</taxon>
        <taxon>Dothideomycetes</taxon>
        <taxon>Dothideomycetidae</taxon>
        <taxon>Mycosphaerellales</taxon>
        <taxon>Teratosphaeriaceae</taxon>
        <taxon>Friedmanniomyces</taxon>
    </lineage>
</organism>
<sequence>MFGRRVVVSLRIPLQPRLLLTPFRRQPHAASCALLHQTQRTYATPGRPRKVVGEPSKPVKRAVKRAAAKATDPDSPVKEIVKPRKRSPAAKPATAKKAAAASDEAATPDKAVVKKAPKTAKKAPKTAKRAPRTPKALTEEQQVAKTARLEKYKTNKALKLETAKIQSLKVLALKPPFPSRRSAYNVFLAEASKSDGGLRAKGSLQDKNKSLGEFAQATAAEWKQCTPAVIEYGSTGHPPLLPIRKAPRPGRCAAVDAVLLARDGACDFEGAVRVRDGVFGGVDVLGRAEGVDAAGRRGVGSVSGRVVGEGWSVVPDPPSTVVKAATLEREHDVIGGALVVDAEVVELMLVVVVDEAVELVMLADALAVEACEVVFALVVVTTDEDDDELDEVEIGEDTVELDDVELEDDDTELEELVADEVVEFADALRAA</sequence>
<evidence type="ECO:0000256" key="1">
    <source>
        <dbReference type="SAM" id="MobiDB-lite"/>
    </source>
</evidence>
<dbReference type="OrthoDB" id="1919336at2759"/>
<feature type="compositionally biased region" description="Low complexity" evidence="1">
    <location>
        <begin position="89"/>
        <end position="110"/>
    </location>
</feature>
<feature type="compositionally biased region" description="Basic and acidic residues" evidence="1">
    <location>
        <begin position="71"/>
        <end position="82"/>
    </location>
</feature>
<feature type="compositionally biased region" description="Basic residues" evidence="1">
    <location>
        <begin position="113"/>
        <end position="132"/>
    </location>
</feature>
<evidence type="ECO:0000313" key="2">
    <source>
        <dbReference type="EMBL" id="TKA39209.1"/>
    </source>
</evidence>
<dbReference type="AlphaFoldDB" id="A0A4V5N990"/>
<comment type="caution">
    <text evidence="2">The sequence shown here is derived from an EMBL/GenBank/DDBJ whole genome shotgun (WGS) entry which is preliminary data.</text>
</comment>
<evidence type="ECO:0000313" key="3">
    <source>
        <dbReference type="Proteomes" id="UP000310066"/>
    </source>
</evidence>
<reference evidence="2 3" key="1">
    <citation type="submission" date="2017-03" db="EMBL/GenBank/DDBJ databases">
        <title>Genomes of endolithic fungi from Antarctica.</title>
        <authorList>
            <person name="Coleine C."/>
            <person name="Masonjones S."/>
            <person name="Stajich J.E."/>
        </authorList>
    </citation>
    <scope>NUCLEOTIDE SEQUENCE [LARGE SCALE GENOMIC DNA]</scope>
    <source>
        <strain evidence="2 3">CCFEE 5311</strain>
    </source>
</reference>
<gene>
    <name evidence="2" type="ORF">B0A54_08518</name>
</gene>
<proteinExistence type="predicted"/>
<feature type="compositionally biased region" description="Basic residues" evidence="1">
    <location>
        <begin position="58"/>
        <end position="67"/>
    </location>
</feature>
<feature type="region of interest" description="Disordered" evidence="1">
    <location>
        <begin position="44"/>
        <end position="141"/>
    </location>
</feature>